<sequence length="138" mass="16777">MLRQRLFQWKQDLCRVVKFSEVLFVTTMETFDPFSGRDIFDSKYRFALDIVMEVRKWLLGLSRWKLPDIRYNLFTDEHKKAIKRYEFSQEENFISAIKKNTNGIFDNNTFTLCLERFKETYKPEQYSEIGFVCYCSQQ</sequence>
<dbReference type="Proteomes" id="UP000499080">
    <property type="component" value="Unassembled WGS sequence"/>
</dbReference>
<reference evidence="1 2" key="1">
    <citation type="journal article" date="2019" name="Sci. Rep.">
        <title>Orb-weaving spider Araneus ventricosus genome elucidates the spidroin gene catalogue.</title>
        <authorList>
            <person name="Kono N."/>
            <person name="Nakamura H."/>
            <person name="Ohtoshi R."/>
            <person name="Moran D.A.P."/>
            <person name="Shinohara A."/>
            <person name="Yoshida Y."/>
            <person name="Fujiwara M."/>
            <person name="Mori M."/>
            <person name="Tomita M."/>
            <person name="Arakawa K."/>
        </authorList>
    </citation>
    <scope>NUCLEOTIDE SEQUENCE [LARGE SCALE GENOMIC DNA]</scope>
</reference>
<gene>
    <name evidence="1" type="ORF">AVEN_51946_1</name>
</gene>
<comment type="caution">
    <text evidence="1">The sequence shown here is derived from an EMBL/GenBank/DDBJ whole genome shotgun (WGS) entry which is preliminary data.</text>
</comment>
<proteinExistence type="predicted"/>
<dbReference type="AlphaFoldDB" id="A0A4Y2UFT8"/>
<name>A0A4Y2UFT8_ARAVE</name>
<evidence type="ECO:0000313" key="1">
    <source>
        <dbReference type="EMBL" id="GBO10450.1"/>
    </source>
</evidence>
<accession>A0A4Y2UFT8</accession>
<organism evidence="1 2">
    <name type="scientific">Araneus ventricosus</name>
    <name type="common">Orbweaver spider</name>
    <name type="synonym">Epeira ventricosa</name>
    <dbReference type="NCBI Taxonomy" id="182803"/>
    <lineage>
        <taxon>Eukaryota</taxon>
        <taxon>Metazoa</taxon>
        <taxon>Ecdysozoa</taxon>
        <taxon>Arthropoda</taxon>
        <taxon>Chelicerata</taxon>
        <taxon>Arachnida</taxon>
        <taxon>Araneae</taxon>
        <taxon>Araneomorphae</taxon>
        <taxon>Entelegynae</taxon>
        <taxon>Araneoidea</taxon>
        <taxon>Araneidae</taxon>
        <taxon>Araneus</taxon>
    </lineage>
</organism>
<protein>
    <submittedName>
        <fullName evidence="1">Uncharacterized protein</fullName>
    </submittedName>
</protein>
<keyword evidence="2" id="KW-1185">Reference proteome</keyword>
<evidence type="ECO:0000313" key="2">
    <source>
        <dbReference type="Proteomes" id="UP000499080"/>
    </source>
</evidence>
<dbReference type="EMBL" id="BGPR01035558">
    <property type="protein sequence ID" value="GBO10450.1"/>
    <property type="molecule type" value="Genomic_DNA"/>
</dbReference>